<evidence type="ECO:0000313" key="10">
    <source>
        <dbReference type="Proteomes" id="UP000256690"/>
    </source>
</evidence>
<dbReference type="GO" id="GO:0020037">
    <property type="term" value="F:heme binding"/>
    <property type="evidence" value="ECO:0007669"/>
    <property type="project" value="InterPro"/>
</dbReference>
<gene>
    <name evidence="9" type="ORF">DSM5745_07709</name>
</gene>
<comment type="similarity">
    <text evidence="2">Belongs to the cytochrome P450 family.</text>
</comment>
<evidence type="ECO:0000256" key="3">
    <source>
        <dbReference type="ARBA" id="ARBA00022617"/>
    </source>
</evidence>
<keyword evidence="4" id="KW-0479">Metal-binding</keyword>
<comment type="caution">
    <text evidence="9">The sequence shown here is derived from an EMBL/GenBank/DDBJ whole genome shotgun (WGS) entry which is preliminary data.</text>
</comment>
<keyword evidence="8" id="KW-1133">Transmembrane helix</keyword>
<dbReference type="Proteomes" id="UP000256690">
    <property type="component" value="Unassembled WGS sequence"/>
</dbReference>
<dbReference type="RefSeq" id="XP_026601757.1">
    <property type="nucleotide sequence ID" value="XM_026749725.1"/>
</dbReference>
<dbReference type="GO" id="GO:0004497">
    <property type="term" value="F:monooxygenase activity"/>
    <property type="evidence" value="ECO:0007669"/>
    <property type="project" value="UniProtKB-KW"/>
</dbReference>
<organism evidence="9 10">
    <name type="scientific">Aspergillus mulundensis</name>
    <dbReference type="NCBI Taxonomy" id="1810919"/>
    <lineage>
        <taxon>Eukaryota</taxon>
        <taxon>Fungi</taxon>
        <taxon>Dikarya</taxon>
        <taxon>Ascomycota</taxon>
        <taxon>Pezizomycotina</taxon>
        <taxon>Eurotiomycetes</taxon>
        <taxon>Eurotiomycetidae</taxon>
        <taxon>Eurotiales</taxon>
        <taxon>Aspergillaceae</taxon>
        <taxon>Aspergillus</taxon>
        <taxon>Aspergillus subgen. Nidulantes</taxon>
    </lineage>
</organism>
<dbReference type="GO" id="GO:0005506">
    <property type="term" value="F:iron ion binding"/>
    <property type="evidence" value="ECO:0007669"/>
    <property type="project" value="InterPro"/>
</dbReference>
<dbReference type="PANTHER" id="PTHR24305">
    <property type="entry name" value="CYTOCHROME P450"/>
    <property type="match status" value="1"/>
</dbReference>
<reference evidence="9 10" key="1">
    <citation type="journal article" date="2018" name="IMA Fungus">
        <title>IMA Genome-F 9: Draft genome sequence of Annulohypoxylon stygium, Aspergillus mulundensis, Berkeleyomyces basicola (syn. Thielaviopsis basicola), Ceratocystis smalleyi, two Cercospora beticola strains, Coleophoma cylindrospora, Fusarium fracticaudum, Phialophora cf. hyalina, and Morchella septimelata.</title>
        <authorList>
            <person name="Wingfield B.D."/>
            <person name="Bills G.F."/>
            <person name="Dong Y."/>
            <person name="Huang W."/>
            <person name="Nel W.J."/>
            <person name="Swalarsk-Parry B.S."/>
            <person name="Vaghefi N."/>
            <person name="Wilken P.M."/>
            <person name="An Z."/>
            <person name="de Beer Z.W."/>
            <person name="De Vos L."/>
            <person name="Chen L."/>
            <person name="Duong T.A."/>
            <person name="Gao Y."/>
            <person name="Hammerbacher A."/>
            <person name="Kikkert J.R."/>
            <person name="Li Y."/>
            <person name="Li H."/>
            <person name="Li K."/>
            <person name="Li Q."/>
            <person name="Liu X."/>
            <person name="Ma X."/>
            <person name="Naidoo K."/>
            <person name="Pethybridge S.J."/>
            <person name="Sun J."/>
            <person name="Steenkamp E.T."/>
            <person name="van der Nest M.A."/>
            <person name="van Wyk S."/>
            <person name="Wingfield M.J."/>
            <person name="Xiong C."/>
            <person name="Yue Q."/>
            <person name="Zhang X."/>
        </authorList>
    </citation>
    <scope>NUCLEOTIDE SEQUENCE [LARGE SCALE GENOMIC DNA]</scope>
    <source>
        <strain evidence="9 10">DSM 5745</strain>
    </source>
</reference>
<keyword evidence="3" id="KW-0349">Heme</keyword>
<dbReference type="GO" id="GO:0044550">
    <property type="term" value="P:secondary metabolite biosynthetic process"/>
    <property type="evidence" value="ECO:0007669"/>
    <property type="project" value="UniProtKB-ARBA"/>
</dbReference>
<evidence type="ECO:0000256" key="6">
    <source>
        <dbReference type="ARBA" id="ARBA00023004"/>
    </source>
</evidence>
<keyword evidence="8" id="KW-0812">Transmembrane</keyword>
<evidence type="ECO:0000256" key="8">
    <source>
        <dbReference type="SAM" id="Phobius"/>
    </source>
</evidence>
<evidence type="ECO:0000256" key="2">
    <source>
        <dbReference type="ARBA" id="ARBA00010617"/>
    </source>
</evidence>
<comment type="cofactor">
    <cofactor evidence="1">
        <name>heme</name>
        <dbReference type="ChEBI" id="CHEBI:30413"/>
    </cofactor>
</comment>
<keyword evidence="8" id="KW-0472">Membrane</keyword>
<dbReference type="InterPro" id="IPR036396">
    <property type="entry name" value="Cyt_P450_sf"/>
</dbReference>
<dbReference type="GeneID" id="38118079"/>
<dbReference type="GO" id="GO:0016705">
    <property type="term" value="F:oxidoreductase activity, acting on paired donors, with incorporation or reduction of molecular oxygen"/>
    <property type="evidence" value="ECO:0007669"/>
    <property type="project" value="InterPro"/>
</dbReference>
<protein>
    <recommendedName>
        <fullName evidence="11">Cytochrome P450</fullName>
    </recommendedName>
</protein>
<evidence type="ECO:0000256" key="7">
    <source>
        <dbReference type="ARBA" id="ARBA00023033"/>
    </source>
</evidence>
<keyword evidence="5" id="KW-0560">Oxidoreductase</keyword>
<dbReference type="STRING" id="1810919.A0A3D8RER4"/>
<dbReference type="OrthoDB" id="3945418at2759"/>
<dbReference type="Gene3D" id="1.10.630.10">
    <property type="entry name" value="Cytochrome P450"/>
    <property type="match status" value="1"/>
</dbReference>
<evidence type="ECO:0008006" key="11">
    <source>
        <dbReference type="Google" id="ProtNLM"/>
    </source>
</evidence>
<dbReference type="SUPFAM" id="SSF48264">
    <property type="entry name" value="Cytochrome P450"/>
    <property type="match status" value="1"/>
</dbReference>
<keyword evidence="7" id="KW-0503">Monooxygenase</keyword>
<name>A0A3D8RER4_9EURO</name>
<evidence type="ECO:0000256" key="4">
    <source>
        <dbReference type="ARBA" id="ARBA00022723"/>
    </source>
</evidence>
<dbReference type="AlphaFoldDB" id="A0A3D8RER4"/>
<feature type="transmembrane region" description="Helical" evidence="8">
    <location>
        <begin position="20"/>
        <end position="43"/>
    </location>
</feature>
<dbReference type="PANTHER" id="PTHR24305:SF157">
    <property type="entry name" value="N-ACETYLTRYPTOPHAN 6-HYDROXYLASE IVOC-RELATED"/>
    <property type="match status" value="1"/>
</dbReference>
<keyword evidence="10" id="KW-1185">Reference proteome</keyword>
<dbReference type="EMBL" id="PVWQ01000009">
    <property type="protein sequence ID" value="RDW72537.1"/>
    <property type="molecule type" value="Genomic_DNA"/>
</dbReference>
<keyword evidence="6" id="KW-0408">Iron</keyword>
<accession>A0A3D8RER4</accession>
<proteinExistence type="inferred from homology"/>
<evidence type="ECO:0000256" key="1">
    <source>
        <dbReference type="ARBA" id="ARBA00001971"/>
    </source>
</evidence>
<dbReference type="InterPro" id="IPR050121">
    <property type="entry name" value="Cytochrome_P450_monoxygenase"/>
</dbReference>
<sequence>MEDSVVDASRAQYPLLLLAHYPILISAIFAIYSAWLVIYRLYLHPLARFPGPRLAAATGWYEFYYDALKGGTYIHEIERMHIKYGPIVRINPHELVVNDPDFYNTVYVAASTRRTDKWSAIDGLGTEGKATMSRLCRPL</sequence>
<evidence type="ECO:0000313" key="9">
    <source>
        <dbReference type="EMBL" id="RDW72537.1"/>
    </source>
</evidence>
<evidence type="ECO:0000256" key="5">
    <source>
        <dbReference type="ARBA" id="ARBA00023002"/>
    </source>
</evidence>